<evidence type="ECO:0000313" key="3">
    <source>
        <dbReference type="EMBL" id="KAG9238932.1"/>
    </source>
</evidence>
<evidence type="ECO:0000313" key="4">
    <source>
        <dbReference type="Proteomes" id="UP000824998"/>
    </source>
</evidence>
<dbReference type="AlphaFoldDB" id="A0A9P8C9Y2"/>
<reference evidence="3" key="1">
    <citation type="journal article" date="2021" name="IMA Fungus">
        <title>Genomic characterization of three marine fungi, including Emericellopsis atlantica sp. nov. with signatures of a generalist lifestyle and marine biomass degradation.</title>
        <authorList>
            <person name="Hagestad O.C."/>
            <person name="Hou L."/>
            <person name="Andersen J.H."/>
            <person name="Hansen E.H."/>
            <person name="Altermark B."/>
            <person name="Li C."/>
            <person name="Kuhnert E."/>
            <person name="Cox R.J."/>
            <person name="Crous P.W."/>
            <person name="Spatafora J.W."/>
            <person name="Lail K."/>
            <person name="Amirebrahimi M."/>
            <person name="Lipzen A."/>
            <person name="Pangilinan J."/>
            <person name="Andreopoulos W."/>
            <person name="Hayes R.D."/>
            <person name="Ng V."/>
            <person name="Grigoriev I.V."/>
            <person name="Jackson S.A."/>
            <person name="Sutton T.D.S."/>
            <person name="Dobson A.D.W."/>
            <person name="Rama T."/>
        </authorList>
    </citation>
    <scope>NUCLEOTIDE SEQUENCE</scope>
    <source>
        <strain evidence="3">TRa018bII</strain>
    </source>
</reference>
<gene>
    <name evidence="3" type="ORF">BJ875DRAFT_415061</name>
</gene>
<proteinExistence type="predicted"/>
<dbReference type="OrthoDB" id="5322539at2759"/>
<feature type="region of interest" description="Disordered" evidence="1">
    <location>
        <begin position="667"/>
        <end position="693"/>
    </location>
</feature>
<keyword evidence="2" id="KW-0472">Membrane</keyword>
<dbReference type="EMBL" id="MU251363">
    <property type="protein sequence ID" value="KAG9238932.1"/>
    <property type="molecule type" value="Genomic_DNA"/>
</dbReference>
<dbReference type="PANTHER" id="PTHR35041">
    <property type="entry name" value="MEDIATOR OF RNA POLYMERASE II TRANSCRIPTION SUBUNIT 1"/>
    <property type="match status" value="1"/>
</dbReference>
<feature type="region of interest" description="Disordered" evidence="1">
    <location>
        <begin position="15"/>
        <end position="54"/>
    </location>
</feature>
<sequence length="693" mass="76824">MSQIKSNEMVETLTEIAQDQRVSSPLLLQDGDPNGGTQSQISNLEASPPSTKIEPILEKNQPLQAVRSIVFEPSPTNHQDQRPWNTKHLQGIYWLSPFGMISFLCLGIIAAVTHQVYYQSFAGKVVRSNSEQQRSHEAGNFFAWVVQSSLAMSMTFAYIQYLWMTLKDTEVSIQALNAAFAAPTSWLFIFNYEMLRKISVGYLLAISILCMPIPSLFTPGTLLVVPKDARSPAIQPVRVLNISDPAAANFYTYSVSANGSHELSGESMMFLGPRTIIKRLAVAAASTGEILPISPPYVNSSYNIQFYGPTVECKSANARTSAMIASRVKEQMQTMDDITQVLNGYFAYVPDLSDPNTAAPVTDRVQQPSKGSNELWLSFKRNGTGFSNYPVPTCPITEYRVCQLFNASYELNLTFVDGNQTITGLPPRSLNRIDYPVTNFSEASNLAQHSYTAFMWVFTEQLLGTMGFYNNTQTNITTPAKYTQIRSTVQATSLLGSSDLECFFAQHHIVTDEFNVTTFTEDSPQRKQDINFAKNQTLDVLIPELAYNTTISFMNDEVLAPRILHPILVTTTLNIYLHSPLTLLLAYSISLTLALLANLLGAYAYLANKVAHDLSFSTLASTTTDQNLVNMFREEDPGTRGKLPLPKGLGGRVVRFTPLDEGGLGFQTADEVRRRRSLGSAQMEGPSVQRREP</sequence>
<keyword evidence="2" id="KW-1133">Transmembrane helix</keyword>
<feature type="transmembrane region" description="Helical" evidence="2">
    <location>
        <begin position="584"/>
        <end position="606"/>
    </location>
</feature>
<organism evidence="3 4">
    <name type="scientific">Amylocarpus encephaloides</name>
    <dbReference type="NCBI Taxonomy" id="45428"/>
    <lineage>
        <taxon>Eukaryota</taxon>
        <taxon>Fungi</taxon>
        <taxon>Dikarya</taxon>
        <taxon>Ascomycota</taxon>
        <taxon>Pezizomycotina</taxon>
        <taxon>Leotiomycetes</taxon>
        <taxon>Helotiales</taxon>
        <taxon>Helotiales incertae sedis</taxon>
        <taxon>Amylocarpus</taxon>
    </lineage>
</organism>
<feature type="transmembrane region" description="Helical" evidence="2">
    <location>
        <begin position="92"/>
        <end position="117"/>
    </location>
</feature>
<feature type="compositionally biased region" description="Polar residues" evidence="1">
    <location>
        <begin position="35"/>
        <end position="50"/>
    </location>
</feature>
<keyword evidence="2" id="KW-0812">Transmembrane</keyword>
<evidence type="ECO:0000256" key="1">
    <source>
        <dbReference type="SAM" id="MobiDB-lite"/>
    </source>
</evidence>
<dbReference type="Proteomes" id="UP000824998">
    <property type="component" value="Unassembled WGS sequence"/>
</dbReference>
<name>A0A9P8C9Y2_9HELO</name>
<evidence type="ECO:0000256" key="2">
    <source>
        <dbReference type="SAM" id="Phobius"/>
    </source>
</evidence>
<keyword evidence="4" id="KW-1185">Reference proteome</keyword>
<feature type="transmembrane region" description="Helical" evidence="2">
    <location>
        <begin position="171"/>
        <end position="190"/>
    </location>
</feature>
<feature type="transmembrane region" description="Helical" evidence="2">
    <location>
        <begin position="202"/>
        <end position="225"/>
    </location>
</feature>
<comment type="caution">
    <text evidence="3">The sequence shown here is derived from an EMBL/GenBank/DDBJ whole genome shotgun (WGS) entry which is preliminary data.</text>
</comment>
<protein>
    <submittedName>
        <fullName evidence="3">Uncharacterized protein</fullName>
    </submittedName>
</protein>
<accession>A0A9P8C9Y2</accession>
<dbReference type="PANTHER" id="PTHR35041:SF3">
    <property type="entry name" value="FORMYLMETHIONINE DEFORMYLASE-LIKE PROTEIN"/>
    <property type="match status" value="1"/>
</dbReference>